<sequence>MMERLKLYGLKLKTRISGDGNCQFASVADQLFNDPSRHHEIRKKAVAWLRKNKTYKLPNDTTLQDYLQTEFFPTWPDYCDYMDQEGIWGDHLTLVAVAEAYALKIVVISSMEVEPGIDPFTVIVARAWAEEDRTIYVAHLHEIHYSSICEDEE</sequence>
<dbReference type="PANTHER" id="PTHR12419:SF11">
    <property type="entry name" value="OTU DOMAIN-CONTAINING PROTEIN DDB_G0284757"/>
    <property type="match status" value="1"/>
</dbReference>
<dbReference type="Pfam" id="PF02338">
    <property type="entry name" value="OTU"/>
    <property type="match status" value="1"/>
</dbReference>
<dbReference type="Gene3D" id="3.90.70.80">
    <property type="match status" value="1"/>
</dbReference>
<accession>A0A6B2LP84</accession>
<reference evidence="2" key="1">
    <citation type="journal article" date="2020" name="J. Eukaryot. Microbiol.">
        <title>De novo Sequencing, Assembly and Annotation of the Transcriptome for the Free-Living Testate Amoeba Arcella intermedia.</title>
        <authorList>
            <person name="Ribeiro G.M."/>
            <person name="Porfirio-Sousa A.L."/>
            <person name="Maurer-Alcala X.X."/>
            <person name="Katz L.A."/>
            <person name="Lahr D.J.G."/>
        </authorList>
    </citation>
    <scope>NUCLEOTIDE SEQUENCE</scope>
</reference>
<dbReference type="GO" id="GO:0004843">
    <property type="term" value="F:cysteine-type deubiquitinase activity"/>
    <property type="evidence" value="ECO:0007669"/>
    <property type="project" value="TreeGrafter"/>
</dbReference>
<dbReference type="PROSITE" id="PS50802">
    <property type="entry name" value="OTU"/>
    <property type="match status" value="1"/>
</dbReference>
<organism evidence="2">
    <name type="scientific">Arcella intermedia</name>
    <dbReference type="NCBI Taxonomy" id="1963864"/>
    <lineage>
        <taxon>Eukaryota</taxon>
        <taxon>Amoebozoa</taxon>
        <taxon>Tubulinea</taxon>
        <taxon>Elardia</taxon>
        <taxon>Arcellinida</taxon>
        <taxon>Sphaerothecina</taxon>
        <taxon>Arcellidae</taxon>
        <taxon>Arcella</taxon>
    </lineage>
</organism>
<evidence type="ECO:0000259" key="1">
    <source>
        <dbReference type="PROSITE" id="PS50802"/>
    </source>
</evidence>
<dbReference type="EMBL" id="GIBP01009678">
    <property type="protein sequence ID" value="NDV38647.1"/>
    <property type="molecule type" value="Transcribed_RNA"/>
</dbReference>
<name>A0A6B2LP84_9EUKA</name>
<dbReference type="InterPro" id="IPR003323">
    <property type="entry name" value="OTU_dom"/>
</dbReference>
<dbReference type="SUPFAM" id="SSF54001">
    <property type="entry name" value="Cysteine proteinases"/>
    <property type="match status" value="1"/>
</dbReference>
<dbReference type="InterPro" id="IPR038765">
    <property type="entry name" value="Papain-like_cys_pep_sf"/>
</dbReference>
<proteinExistence type="predicted"/>
<dbReference type="InterPro" id="IPR050704">
    <property type="entry name" value="Peptidase_C85-like"/>
</dbReference>
<evidence type="ECO:0000313" key="2">
    <source>
        <dbReference type="EMBL" id="NDV38647.1"/>
    </source>
</evidence>
<dbReference type="PANTHER" id="PTHR12419">
    <property type="entry name" value="OTU DOMAIN CONTAINING PROTEIN"/>
    <property type="match status" value="1"/>
</dbReference>
<dbReference type="AlphaFoldDB" id="A0A6B2LP84"/>
<dbReference type="GO" id="GO:0016579">
    <property type="term" value="P:protein deubiquitination"/>
    <property type="evidence" value="ECO:0007669"/>
    <property type="project" value="TreeGrafter"/>
</dbReference>
<feature type="domain" description="OTU" evidence="1">
    <location>
        <begin position="11"/>
        <end position="151"/>
    </location>
</feature>
<protein>
    <recommendedName>
        <fullName evidence="1">OTU domain-containing protein</fullName>
    </recommendedName>
</protein>